<feature type="domain" description="SPOR" evidence="3">
    <location>
        <begin position="92"/>
        <end position="163"/>
    </location>
</feature>
<sequence>MKAINSISLLLILAVILLQAGCAPTPPPTLEESPPQDINRVPQDESFDPLEFPDDETITLPPSELQSKPSTSASINESERDTAVSFETVEVSGYRVQLFTTNVEFEARSVEEKALIEFDQNVYLIFDSPIYKIRIGDCLTRTEANKLRQVAVKRGYRGAWVVQSKVTVTEPR</sequence>
<name>A0A532V579_UNCL8</name>
<evidence type="ECO:0000313" key="5">
    <source>
        <dbReference type="Proteomes" id="UP000319619"/>
    </source>
</evidence>
<gene>
    <name evidence="4" type="ORF">CEE37_01275</name>
</gene>
<dbReference type="Pfam" id="PF05036">
    <property type="entry name" value="SPOR"/>
    <property type="match status" value="1"/>
</dbReference>
<feature type="region of interest" description="Disordered" evidence="1">
    <location>
        <begin position="26"/>
        <end position="79"/>
    </location>
</feature>
<dbReference type="InterPro" id="IPR007730">
    <property type="entry name" value="SPOR-like_dom"/>
</dbReference>
<feature type="chain" id="PRO_5022229684" description="SPOR domain-containing protein" evidence="2">
    <location>
        <begin position="21"/>
        <end position="172"/>
    </location>
</feature>
<dbReference type="GO" id="GO:0042834">
    <property type="term" value="F:peptidoglycan binding"/>
    <property type="evidence" value="ECO:0007669"/>
    <property type="project" value="InterPro"/>
</dbReference>
<dbReference type="EMBL" id="NJBN01000001">
    <property type="protein sequence ID" value="TKJ42341.1"/>
    <property type="molecule type" value="Genomic_DNA"/>
</dbReference>
<accession>A0A532V579</accession>
<dbReference type="AlphaFoldDB" id="A0A532V579"/>
<feature type="compositionally biased region" description="Polar residues" evidence="1">
    <location>
        <begin position="64"/>
        <end position="76"/>
    </location>
</feature>
<evidence type="ECO:0000259" key="3">
    <source>
        <dbReference type="Pfam" id="PF05036"/>
    </source>
</evidence>
<dbReference type="Proteomes" id="UP000319619">
    <property type="component" value="Unassembled WGS sequence"/>
</dbReference>
<organism evidence="4 5">
    <name type="scientific">candidate division LCP-89 bacterium B3_LCP</name>
    <dbReference type="NCBI Taxonomy" id="2012998"/>
    <lineage>
        <taxon>Bacteria</taxon>
        <taxon>Pseudomonadati</taxon>
        <taxon>Bacteria division LCP-89</taxon>
    </lineage>
</organism>
<reference evidence="4 5" key="1">
    <citation type="submission" date="2017-06" db="EMBL/GenBank/DDBJ databases">
        <title>Novel microbial phyla capable of carbon fixation and sulfur reduction in deep-sea sediments.</title>
        <authorList>
            <person name="Huang J."/>
            <person name="Baker B."/>
            <person name="Wang Y."/>
        </authorList>
    </citation>
    <scope>NUCLEOTIDE SEQUENCE [LARGE SCALE GENOMIC DNA]</scope>
    <source>
        <strain evidence="4">B3_LCP</strain>
    </source>
</reference>
<protein>
    <recommendedName>
        <fullName evidence="3">SPOR domain-containing protein</fullName>
    </recommendedName>
</protein>
<dbReference type="SUPFAM" id="SSF110997">
    <property type="entry name" value="Sporulation related repeat"/>
    <property type="match status" value="1"/>
</dbReference>
<feature type="signal peptide" evidence="2">
    <location>
        <begin position="1"/>
        <end position="20"/>
    </location>
</feature>
<evidence type="ECO:0000256" key="1">
    <source>
        <dbReference type="SAM" id="MobiDB-lite"/>
    </source>
</evidence>
<feature type="compositionally biased region" description="Acidic residues" evidence="1">
    <location>
        <begin position="45"/>
        <end position="57"/>
    </location>
</feature>
<proteinExistence type="predicted"/>
<keyword evidence="2" id="KW-0732">Signal</keyword>
<comment type="caution">
    <text evidence="4">The sequence shown here is derived from an EMBL/GenBank/DDBJ whole genome shotgun (WGS) entry which is preliminary data.</text>
</comment>
<evidence type="ECO:0000256" key="2">
    <source>
        <dbReference type="SAM" id="SignalP"/>
    </source>
</evidence>
<dbReference type="Gene3D" id="3.30.70.1070">
    <property type="entry name" value="Sporulation related repeat"/>
    <property type="match status" value="1"/>
</dbReference>
<evidence type="ECO:0000313" key="4">
    <source>
        <dbReference type="EMBL" id="TKJ42341.1"/>
    </source>
</evidence>
<dbReference type="InterPro" id="IPR036680">
    <property type="entry name" value="SPOR-like_sf"/>
</dbReference>